<sequence>MIFLLSQVITISCRTKKTIPDFDSQAWKNDAFACQDIRSKMVPKLKIIRRDLRGLTIRELMDVLGKPDLETLLAGNQRIYHYYLFPGDQCQNKRKMSSANKLTVRFNALEQVSEVLFEQPLP</sequence>
<accession>A0A7G7GCH2</accession>
<organism evidence="1 2">
    <name type="scientific">Adhaeribacter swui</name>
    <dbReference type="NCBI Taxonomy" id="2086471"/>
    <lineage>
        <taxon>Bacteria</taxon>
        <taxon>Pseudomonadati</taxon>
        <taxon>Bacteroidota</taxon>
        <taxon>Cytophagia</taxon>
        <taxon>Cytophagales</taxon>
        <taxon>Hymenobacteraceae</taxon>
        <taxon>Adhaeribacter</taxon>
    </lineage>
</organism>
<protein>
    <recommendedName>
        <fullName evidence="3">Outer membrane protein assembly factor BamE</fullName>
    </recommendedName>
</protein>
<dbReference type="Proteomes" id="UP000515237">
    <property type="component" value="Chromosome"/>
</dbReference>
<dbReference type="RefSeq" id="WP_185271349.1">
    <property type="nucleotide sequence ID" value="NZ_CP055156.1"/>
</dbReference>
<evidence type="ECO:0008006" key="3">
    <source>
        <dbReference type="Google" id="ProtNLM"/>
    </source>
</evidence>
<keyword evidence="2" id="KW-1185">Reference proteome</keyword>
<proteinExistence type="predicted"/>
<evidence type="ECO:0000313" key="2">
    <source>
        <dbReference type="Proteomes" id="UP000515237"/>
    </source>
</evidence>
<gene>
    <name evidence="1" type="ORF">HUW51_19795</name>
</gene>
<name>A0A7G7GCH2_9BACT</name>
<dbReference type="AlphaFoldDB" id="A0A7G7GCH2"/>
<dbReference type="EMBL" id="CP055156">
    <property type="protein sequence ID" value="QNF34856.1"/>
    <property type="molecule type" value="Genomic_DNA"/>
</dbReference>
<evidence type="ECO:0000313" key="1">
    <source>
        <dbReference type="EMBL" id="QNF34856.1"/>
    </source>
</evidence>
<reference evidence="1 2" key="1">
    <citation type="journal article" date="2018" name="Int. J. Syst. Evol. Microbiol.">
        <title>Adhaeribacter swui sp. nov., isolated from wet mud.</title>
        <authorList>
            <person name="Kim D.U."/>
            <person name="Kim K.W."/>
            <person name="Kang M.S."/>
            <person name="Kim J.Y."/>
            <person name="Jang J.H."/>
            <person name="Kim M.K."/>
        </authorList>
    </citation>
    <scope>NUCLEOTIDE SEQUENCE [LARGE SCALE GENOMIC DNA]</scope>
    <source>
        <strain evidence="1 2">KCTC 52873</strain>
    </source>
</reference>
<dbReference type="KEGG" id="aswu:HUW51_19795"/>